<evidence type="ECO:0000256" key="2">
    <source>
        <dbReference type="PIRSR" id="PIRSR015853-2"/>
    </source>
</evidence>
<keyword evidence="3" id="KW-0378">Hydrolase</keyword>
<keyword evidence="2" id="KW-0479">Metal-binding</keyword>
<feature type="binding site" evidence="2">
    <location>
        <position position="8"/>
    </location>
    <ligand>
        <name>Zn(2+)</name>
        <dbReference type="ChEBI" id="CHEBI:29105"/>
        <label>2</label>
    </ligand>
</feature>
<feature type="binding site" evidence="2">
    <location>
        <position position="10"/>
    </location>
    <ligand>
        <name>Zn(2+)</name>
        <dbReference type="ChEBI" id="CHEBI:29105"/>
        <label>1</label>
    </ligand>
</feature>
<dbReference type="Proteomes" id="UP000579281">
    <property type="component" value="Unassembled WGS sequence"/>
</dbReference>
<dbReference type="PIRSF" id="PIRSF015853">
    <property type="entry name" value="Pep_DppA"/>
    <property type="match status" value="1"/>
</dbReference>
<accession>A0A841KX22</accession>
<comment type="caution">
    <text evidence="3">The sequence shown here is derived from an EMBL/GenBank/DDBJ whole genome shotgun (WGS) entry which is preliminary data.</text>
</comment>
<dbReference type="SUPFAM" id="SSF63992">
    <property type="entry name" value="Dipeptide transport protein"/>
    <property type="match status" value="1"/>
</dbReference>
<evidence type="ECO:0000256" key="1">
    <source>
        <dbReference type="PIRSR" id="PIRSR015853-1"/>
    </source>
</evidence>
<dbReference type="Pfam" id="PF04951">
    <property type="entry name" value="Peptidase_M55"/>
    <property type="match status" value="1"/>
</dbReference>
<protein>
    <submittedName>
        <fullName evidence="3">D-amino peptidase</fullName>
        <ecNumber evidence="3">3.4.11.-</ecNumber>
    </submittedName>
</protein>
<dbReference type="CDD" id="cd08770">
    <property type="entry name" value="DAP_dppA_3"/>
    <property type="match status" value="1"/>
</dbReference>
<keyword evidence="3" id="KW-0031">Aminopeptidase</keyword>
<feature type="binding site" evidence="2">
    <location>
        <position position="60"/>
    </location>
    <ligand>
        <name>Zn(2+)</name>
        <dbReference type="ChEBI" id="CHEBI:29105"/>
        <label>2</label>
    </ligand>
</feature>
<name>A0A841KX22_9FIRM</name>
<keyword evidence="2" id="KW-0862">Zinc</keyword>
<dbReference type="InterPro" id="IPR036177">
    <property type="entry name" value="Peptidase_M55_sf"/>
</dbReference>
<dbReference type="AlphaFoldDB" id="A0A841KX22"/>
<dbReference type="Gene3D" id="3.40.50.10780">
    <property type="entry name" value="Dipeptide transport protein"/>
    <property type="match status" value="1"/>
</dbReference>
<dbReference type="EC" id="3.4.11.-" evidence="3"/>
<keyword evidence="4" id="KW-1185">Reference proteome</keyword>
<feature type="binding site" evidence="2">
    <location>
        <position position="8"/>
    </location>
    <ligand>
        <name>Zn(2+)</name>
        <dbReference type="ChEBI" id="CHEBI:29105"/>
        <label>1</label>
    </ligand>
</feature>
<feature type="binding site" evidence="2">
    <location>
        <position position="105"/>
    </location>
    <ligand>
        <name>Zn(2+)</name>
        <dbReference type="ChEBI" id="CHEBI:29105"/>
        <label>2</label>
    </ligand>
</feature>
<sequence length="266" mass="29322">MKVYISADMEGVTGITHWNETDKLKGDYGYFAEQMTREVAAACEGARKAGATEIWVKDAHETGRNIDPSALPENVRLIRGWSGHPFSMVQGVDASFDALLFVGYHSWAGSNHNPLAHTMDAHGIQYIKINGRYASEFTIHAYAAASLGVPVVFISGDKGLMEEAKVLNGNMRALAVNEGIGDSTVSIHPHVAVEQMKKEVELALKENLDLCKIEVPKSFQIEISFAEHKKAYKASFFPGVKQLSAHCVGFETHDYFEALRMMAFVL</sequence>
<feature type="binding site" evidence="2">
    <location>
        <position position="136"/>
    </location>
    <ligand>
        <name>Zn(2+)</name>
        <dbReference type="ChEBI" id="CHEBI:29105"/>
        <label>2</label>
    </ligand>
</feature>
<feature type="active site" description="Nucleophile" evidence="1">
    <location>
        <position position="117"/>
    </location>
</feature>
<reference evidence="3 4" key="1">
    <citation type="submission" date="2020-08" db="EMBL/GenBank/DDBJ databases">
        <title>Genomic Encyclopedia of Type Strains, Phase IV (KMG-IV): sequencing the most valuable type-strain genomes for metagenomic binning, comparative biology and taxonomic classification.</title>
        <authorList>
            <person name="Goeker M."/>
        </authorList>
    </citation>
    <scope>NUCLEOTIDE SEQUENCE [LARGE SCALE GENOMIC DNA]</scope>
    <source>
        <strain evidence="3 4">DSM 103526</strain>
    </source>
</reference>
<dbReference type="GO" id="GO:0004177">
    <property type="term" value="F:aminopeptidase activity"/>
    <property type="evidence" value="ECO:0007669"/>
    <property type="project" value="UniProtKB-KW"/>
</dbReference>
<dbReference type="InterPro" id="IPR007035">
    <property type="entry name" value="Peptidase_M55"/>
</dbReference>
<proteinExistence type="predicted"/>
<evidence type="ECO:0000313" key="3">
    <source>
        <dbReference type="EMBL" id="MBB6216798.1"/>
    </source>
</evidence>
<dbReference type="Gene3D" id="3.30.1360.130">
    <property type="entry name" value="Dipeptide transport protein"/>
    <property type="match status" value="1"/>
</dbReference>
<dbReference type="EMBL" id="JACHEN010000017">
    <property type="protein sequence ID" value="MBB6216798.1"/>
    <property type="molecule type" value="Genomic_DNA"/>
</dbReference>
<gene>
    <name evidence="3" type="ORF">HNQ80_002902</name>
</gene>
<evidence type="ECO:0000313" key="4">
    <source>
        <dbReference type="Proteomes" id="UP000579281"/>
    </source>
</evidence>
<dbReference type="GO" id="GO:0046872">
    <property type="term" value="F:metal ion binding"/>
    <property type="evidence" value="ECO:0007669"/>
    <property type="project" value="UniProtKB-KW"/>
</dbReference>
<organism evidence="3 4">
    <name type="scientific">Anaerosolibacter carboniphilus</name>
    <dbReference type="NCBI Taxonomy" id="1417629"/>
    <lineage>
        <taxon>Bacteria</taxon>
        <taxon>Bacillati</taxon>
        <taxon>Bacillota</taxon>
        <taxon>Clostridia</taxon>
        <taxon>Peptostreptococcales</taxon>
        <taxon>Thermotaleaceae</taxon>
        <taxon>Anaerosolibacter</taxon>
    </lineage>
</organism>
<keyword evidence="3" id="KW-0645">Protease</keyword>
<dbReference type="RefSeq" id="WP_184311321.1">
    <property type="nucleotide sequence ID" value="NZ_JACHEN010000017.1"/>
</dbReference>
<dbReference type="InterPro" id="IPR027476">
    <property type="entry name" value="DppA_N"/>
</dbReference>